<dbReference type="AlphaFoldDB" id="A0A6A2XY87"/>
<gene>
    <name evidence="2" type="ORF">F3Y22_tig00111689pilonHSYRG00122</name>
</gene>
<feature type="compositionally biased region" description="Basic and acidic residues" evidence="1">
    <location>
        <begin position="32"/>
        <end position="42"/>
    </location>
</feature>
<dbReference type="Proteomes" id="UP000436088">
    <property type="component" value="Unassembled WGS sequence"/>
</dbReference>
<feature type="region of interest" description="Disordered" evidence="1">
    <location>
        <begin position="152"/>
        <end position="197"/>
    </location>
</feature>
<feature type="compositionally biased region" description="Polar residues" evidence="1">
    <location>
        <begin position="399"/>
        <end position="410"/>
    </location>
</feature>
<evidence type="ECO:0000313" key="2">
    <source>
        <dbReference type="EMBL" id="KAE8675280.1"/>
    </source>
</evidence>
<dbReference type="EMBL" id="VEPZ02001403">
    <property type="protein sequence ID" value="KAE8675280.1"/>
    <property type="molecule type" value="Genomic_DNA"/>
</dbReference>
<dbReference type="Gene3D" id="1.10.287.110">
    <property type="entry name" value="DnaJ domain"/>
    <property type="match status" value="1"/>
</dbReference>
<sequence length="617" mass="68883">MQRFSQKESVVLGNSPQKAFTDQSSSPQKSRRNSDRDFKDVFGDPPGRPSIQETIYGFGEHRRTDEPVVAGSSRNPLSGLSEKPAFGEEEMARRRRSKSDFFRDIFRGNESSSSSRKYEMNDSFAPGSQSMSPALQSLNLLAVHLLISGQANQDKEDPRNGFQSSYCFSEGNEESTNSTKNAETERKGNSNEDSSSSGISKYGNWFHFSIYKWANKGGVPVANPLRGSDRRKEKDKLQRSISANGWIAHESIAKEPRDKLHNRFFSFDGRSSSCKSFRVEHYNNEKSGSLIDSRNDGELCRIIEEDNITKPESEIINELKNTVKNVSKGEVSAVGNATQEPQPKPLNLLFDNDNDDERGNGKITKNYGNEGIPEMNANKLSEILDNKNTKKQDVKKRVTSNVETSATSVKHSPRKSWDNGKARVRGKIKELIKIFNQDASSRPRTDAALSENHGSSRKERDKVKSEIEPNIIMNTRVEKVHLNSVIKKKPYSDIPVARDMCTGASENNLNSSVKDSVADDSKTIIEDLTPGENDLPKFGIDPADMEVLWPGCGWKPVPLVDIIEGPAVKRSYQKALLCLHPDKLQQKGAASDQKYIAQQVFDILQGAWTHFNSLASV</sequence>
<dbReference type="GO" id="GO:0005737">
    <property type="term" value="C:cytoplasm"/>
    <property type="evidence" value="ECO:0007669"/>
    <property type="project" value="TreeGrafter"/>
</dbReference>
<dbReference type="GO" id="GO:0031982">
    <property type="term" value="C:vesicle"/>
    <property type="evidence" value="ECO:0007669"/>
    <property type="project" value="TreeGrafter"/>
</dbReference>
<feature type="compositionally biased region" description="Basic and acidic residues" evidence="1">
    <location>
        <begin position="454"/>
        <end position="463"/>
    </location>
</feature>
<evidence type="ECO:0000256" key="1">
    <source>
        <dbReference type="SAM" id="MobiDB-lite"/>
    </source>
</evidence>
<dbReference type="GO" id="GO:0072318">
    <property type="term" value="P:clathrin coat disassembly"/>
    <property type="evidence" value="ECO:0007669"/>
    <property type="project" value="TreeGrafter"/>
</dbReference>
<feature type="region of interest" description="Disordered" evidence="1">
    <location>
        <begin position="389"/>
        <end position="421"/>
    </location>
</feature>
<protein>
    <submittedName>
        <fullName evidence="2">J-domain protein required for chloroplast accumulation response 1, putative isoform 3</fullName>
    </submittedName>
</protein>
<dbReference type="InterPro" id="IPR036869">
    <property type="entry name" value="J_dom_sf"/>
</dbReference>
<feature type="region of interest" description="Disordered" evidence="1">
    <location>
        <begin position="111"/>
        <end position="130"/>
    </location>
</feature>
<dbReference type="GO" id="GO:0030276">
    <property type="term" value="F:clathrin binding"/>
    <property type="evidence" value="ECO:0007669"/>
    <property type="project" value="TreeGrafter"/>
</dbReference>
<dbReference type="PANTHER" id="PTHR23172">
    <property type="entry name" value="AUXILIN/CYCLIN G-ASSOCIATED KINASE-RELATED"/>
    <property type="match status" value="1"/>
</dbReference>
<dbReference type="SUPFAM" id="SSF46565">
    <property type="entry name" value="Chaperone J-domain"/>
    <property type="match status" value="1"/>
</dbReference>
<feature type="region of interest" description="Disordered" evidence="1">
    <location>
        <begin position="335"/>
        <end position="373"/>
    </location>
</feature>
<comment type="caution">
    <text evidence="2">The sequence shown here is derived from an EMBL/GenBank/DDBJ whole genome shotgun (WGS) entry which is preliminary data.</text>
</comment>
<evidence type="ECO:0000313" key="3">
    <source>
        <dbReference type="Proteomes" id="UP000436088"/>
    </source>
</evidence>
<proteinExistence type="predicted"/>
<feature type="region of interest" description="Disordered" evidence="1">
    <location>
        <begin position="435"/>
        <end position="463"/>
    </location>
</feature>
<keyword evidence="3" id="KW-1185">Reference proteome</keyword>
<dbReference type="GO" id="GO:0072583">
    <property type="term" value="P:clathrin-dependent endocytosis"/>
    <property type="evidence" value="ECO:0007669"/>
    <property type="project" value="TreeGrafter"/>
</dbReference>
<feature type="region of interest" description="Disordered" evidence="1">
    <location>
        <begin position="1"/>
        <end position="102"/>
    </location>
</feature>
<reference evidence="2" key="1">
    <citation type="submission" date="2019-09" db="EMBL/GenBank/DDBJ databases">
        <title>Draft genome information of white flower Hibiscus syriacus.</title>
        <authorList>
            <person name="Kim Y.-M."/>
        </authorList>
    </citation>
    <scope>NUCLEOTIDE SEQUENCE [LARGE SCALE GENOMIC DNA]</scope>
    <source>
        <strain evidence="2">YM2019G1</strain>
    </source>
</reference>
<name>A0A6A2XY87_HIBSY</name>
<feature type="compositionally biased region" description="Polar residues" evidence="1">
    <location>
        <begin position="12"/>
        <end position="28"/>
    </location>
</feature>
<organism evidence="2 3">
    <name type="scientific">Hibiscus syriacus</name>
    <name type="common">Rose of Sharon</name>
    <dbReference type="NCBI Taxonomy" id="106335"/>
    <lineage>
        <taxon>Eukaryota</taxon>
        <taxon>Viridiplantae</taxon>
        <taxon>Streptophyta</taxon>
        <taxon>Embryophyta</taxon>
        <taxon>Tracheophyta</taxon>
        <taxon>Spermatophyta</taxon>
        <taxon>Magnoliopsida</taxon>
        <taxon>eudicotyledons</taxon>
        <taxon>Gunneridae</taxon>
        <taxon>Pentapetalae</taxon>
        <taxon>rosids</taxon>
        <taxon>malvids</taxon>
        <taxon>Malvales</taxon>
        <taxon>Malvaceae</taxon>
        <taxon>Malvoideae</taxon>
        <taxon>Hibiscus</taxon>
    </lineage>
</organism>
<dbReference type="PANTHER" id="PTHR23172:SF64">
    <property type="entry name" value="J DOMAIN-CONTAINING PROTEIN REQUIRED FOR CHLOROPLAST ACCUMULATION RESPONSE 1"/>
    <property type="match status" value="1"/>
</dbReference>
<accession>A0A6A2XY87</accession>